<name>A0A8J6Y8V2_9BACT</name>
<dbReference type="Proteomes" id="UP000648239">
    <property type="component" value="Unassembled WGS sequence"/>
</dbReference>
<dbReference type="InterPro" id="IPR001537">
    <property type="entry name" value="SpoU_MeTrfase"/>
</dbReference>
<dbReference type="InterPro" id="IPR004441">
    <property type="entry name" value="rRNA_MeTrfase_TrmH"/>
</dbReference>
<evidence type="ECO:0000313" key="4">
    <source>
        <dbReference type="EMBL" id="MBD3868411.1"/>
    </source>
</evidence>
<sequence>MDRDRRDREDAPREYLYGVHPVEEALAADSRRVERILVAREAEDNRLGRILKEARKAGIPITRLPKEGLARKAGRKAVHQGVVAVVSPVRYLEPAEIARTSMESGHGLLVLLSGVEDPRNLGAVIRSAAAAGADGVILTGETAAGVTPGAVKTSAGAAERVPVGRDRKPVRAIRELKQAGFSVIAMDHRADLAWDQVDLDGPVVLVAGGEGRGLSRSVAMECHHRVALPLAAEVESLNLSVAVGILLYEVLRQRKDRVSR</sequence>
<accession>A0A8J6Y8V2</accession>
<proteinExistence type="predicted"/>
<keyword evidence="2" id="KW-0808">Transferase</keyword>
<dbReference type="PANTHER" id="PTHR46429">
    <property type="entry name" value="23S RRNA (GUANOSINE-2'-O-)-METHYLTRANSFERASE RLMB"/>
    <property type="match status" value="1"/>
</dbReference>
<feature type="domain" description="RNA 2-O ribose methyltransferase substrate binding" evidence="3">
    <location>
        <begin position="15"/>
        <end position="92"/>
    </location>
</feature>
<dbReference type="Gene3D" id="3.40.1280.10">
    <property type="match status" value="1"/>
</dbReference>
<reference evidence="4 5" key="1">
    <citation type="submission" date="2020-08" db="EMBL/GenBank/DDBJ databases">
        <title>Acidobacteriota in marine sediments use diverse sulfur dissimilation pathways.</title>
        <authorList>
            <person name="Wasmund K."/>
        </authorList>
    </citation>
    <scope>NUCLEOTIDE SEQUENCE [LARGE SCALE GENOMIC DNA]</scope>
    <source>
        <strain evidence="4">MAG AM4</strain>
    </source>
</reference>
<dbReference type="GO" id="GO:0005829">
    <property type="term" value="C:cytosol"/>
    <property type="evidence" value="ECO:0007669"/>
    <property type="project" value="TreeGrafter"/>
</dbReference>
<dbReference type="InterPro" id="IPR029026">
    <property type="entry name" value="tRNA_m1G_MTases_N"/>
</dbReference>
<dbReference type="CDD" id="cd18103">
    <property type="entry name" value="SpoU-like_RlmB"/>
    <property type="match status" value="1"/>
</dbReference>
<dbReference type="GO" id="GO:0003723">
    <property type="term" value="F:RNA binding"/>
    <property type="evidence" value="ECO:0007669"/>
    <property type="project" value="InterPro"/>
</dbReference>
<organism evidence="4 5">
    <name type="scientific">Candidatus Polarisedimenticola svalbardensis</name>
    <dbReference type="NCBI Taxonomy" id="2886004"/>
    <lineage>
        <taxon>Bacteria</taxon>
        <taxon>Pseudomonadati</taxon>
        <taxon>Acidobacteriota</taxon>
        <taxon>Candidatus Polarisedimenticolia</taxon>
        <taxon>Candidatus Polarisedimenticolales</taxon>
        <taxon>Candidatus Polarisedimenticolaceae</taxon>
        <taxon>Candidatus Polarisedimenticola</taxon>
    </lineage>
</organism>
<evidence type="ECO:0000313" key="5">
    <source>
        <dbReference type="Proteomes" id="UP000648239"/>
    </source>
</evidence>
<evidence type="ECO:0000259" key="3">
    <source>
        <dbReference type="SMART" id="SM00967"/>
    </source>
</evidence>
<dbReference type="InterPro" id="IPR013123">
    <property type="entry name" value="SpoU_subst-bd"/>
</dbReference>
<dbReference type="GO" id="GO:0008173">
    <property type="term" value="F:RNA methyltransferase activity"/>
    <property type="evidence" value="ECO:0007669"/>
    <property type="project" value="InterPro"/>
</dbReference>
<gene>
    <name evidence="4" type="primary">rlmB</name>
    <name evidence="4" type="ORF">IFK94_09835</name>
</gene>
<dbReference type="EMBL" id="JACXWD010000031">
    <property type="protein sequence ID" value="MBD3868411.1"/>
    <property type="molecule type" value="Genomic_DNA"/>
</dbReference>
<dbReference type="PANTHER" id="PTHR46429:SF1">
    <property type="entry name" value="23S RRNA (GUANOSINE-2'-O-)-METHYLTRANSFERASE RLMB"/>
    <property type="match status" value="1"/>
</dbReference>
<dbReference type="SUPFAM" id="SSF75217">
    <property type="entry name" value="alpha/beta knot"/>
    <property type="match status" value="1"/>
</dbReference>
<dbReference type="NCBIfam" id="TIGR00186">
    <property type="entry name" value="rRNA_methyl_3"/>
    <property type="match status" value="1"/>
</dbReference>
<evidence type="ECO:0000256" key="2">
    <source>
        <dbReference type="ARBA" id="ARBA00022679"/>
    </source>
</evidence>
<dbReference type="GO" id="GO:0006396">
    <property type="term" value="P:RNA processing"/>
    <property type="evidence" value="ECO:0007669"/>
    <property type="project" value="InterPro"/>
</dbReference>
<dbReference type="Gene3D" id="3.30.1330.30">
    <property type="match status" value="1"/>
</dbReference>
<keyword evidence="1" id="KW-0489">Methyltransferase</keyword>
<dbReference type="GO" id="GO:0032259">
    <property type="term" value="P:methylation"/>
    <property type="evidence" value="ECO:0007669"/>
    <property type="project" value="UniProtKB-KW"/>
</dbReference>
<dbReference type="SMART" id="SM00967">
    <property type="entry name" value="SpoU_sub_bind"/>
    <property type="match status" value="1"/>
</dbReference>
<dbReference type="InterPro" id="IPR029028">
    <property type="entry name" value="Alpha/beta_knot_MTases"/>
</dbReference>
<protein>
    <submittedName>
        <fullName evidence="4">23S rRNA (Guanosine(2251)-2'-O)-methyltransferase RlmB</fullName>
    </submittedName>
</protein>
<evidence type="ECO:0000256" key="1">
    <source>
        <dbReference type="ARBA" id="ARBA00022603"/>
    </source>
</evidence>
<comment type="caution">
    <text evidence="4">The sequence shown here is derived from an EMBL/GenBank/DDBJ whole genome shotgun (WGS) entry which is preliminary data.</text>
</comment>
<dbReference type="SUPFAM" id="SSF55315">
    <property type="entry name" value="L30e-like"/>
    <property type="match status" value="1"/>
</dbReference>
<dbReference type="InterPro" id="IPR029064">
    <property type="entry name" value="Ribosomal_eL30-like_sf"/>
</dbReference>
<dbReference type="Pfam" id="PF00588">
    <property type="entry name" value="SpoU_methylase"/>
    <property type="match status" value="1"/>
</dbReference>
<dbReference type="Pfam" id="PF08032">
    <property type="entry name" value="SpoU_sub_bind"/>
    <property type="match status" value="1"/>
</dbReference>
<dbReference type="AlphaFoldDB" id="A0A8J6Y8V2"/>